<sequence length="472" mass="51812">MKTARQQKKTGEASAKSKASADLSCKRTKTSAKRTGQWQKATRKTDTSLHEKDEHPVPSTPQENFQQLPVKEIGHSKASDNMTTVQIELGQMLQPSRKMKLQLFPIDEGTRIGLEKDGHNPYLELTLSSRKKVGSVLKHLHNKWDTSTVAMGELVLFPYNVRLENLAGYRRWTVKDGDTSSADVYEAIGRPAIFRLRYGWFSDLESKTLQTPFTSSDVLQSEDVQKHCSGIIGTMNRHKQPSEDNLRTSNGTMLSSLAWADSLTNISIGGLLSEASLQGNINQCDPVPTANQSSLQQLPFSSDSFDAAIAAHIYSRHQGPTPPSLLSHSSILDAEETCHAFSFQKFSLSGKEIVSSSISGSSRGCSQDACSKSFKFPNFVEVGVKTGNTQDQTQEPKADTRPQTQGADNGENSLGMSDINRTDSLWSLDLSLSSSRQIIKGDSVSLGGLLSNSLDAFQSRSFFLRDEMVPPT</sequence>
<evidence type="ECO:0008006" key="4">
    <source>
        <dbReference type="Google" id="ProtNLM"/>
    </source>
</evidence>
<evidence type="ECO:0000313" key="3">
    <source>
        <dbReference type="Proteomes" id="UP000607653"/>
    </source>
</evidence>
<feature type="region of interest" description="Disordered" evidence="1">
    <location>
        <begin position="1"/>
        <end position="65"/>
    </location>
</feature>
<feature type="compositionally biased region" description="Low complexity" evidence="1">
    <location>
        <begin position="12"/>
        <end position="23"/>
    </location>
</feature>
<dbReference type="InterPro" id="IPR055315">
    <property type="entry name" value="Cramped-like"/>
</dbReference>
<comment type="caution">
    <text evidence="2">The sequence shown here is derived from an EMBL/GenBank/DDBJ whole genome shotgun (WGS) entry which is preliminary data.</text>
</comment>
<dbReference type="PANTHER" id="PTHR21677">
    <property type="entry name" value="CRAMPED PROTEIN"/>
    <property type="match status" value="1"/>
</dbReference>
<keyword evidence="3" id="KW-1185">Reference proteome</keyword>
<evidence type="ECO:0000256" key="1">
    <source>
        <dbReference type="SAM" id="MobiDB-lite"/>
    </source>
</evidence>
<feature type="compositionally biased region" description="Basic and acidic residues" evidence="1">
    <location>
        <begin position="43"/>
        <end position="56"/>
    </location>
</feature>
<proteinExistence type="predicted"/>
<name>A0A822XS16_NELNU</name>
<dbReference type="Proteomes" id="UP000607653">
    <property type="component" value="Unassembled WGS sequence"/>
</dbReference>
<protein>
    <recommendedName>
        <fullName evidence="4">TSL-kinase interacting protein 1-like</fullName>
    </recommendedName>
</protein>
<dbReference type="PANTHER" id="PTHR21677:SF4">
    <property type="entry name" value="TSL-KINASE INTERACTING-LIKE PROTEIN"/>
    <property type="match status" value="1"/>
</dbReference>
<dbReference type="AlphaFoldDB" id="A0A822XS16"/>
<feature type="compositionally biased region" description="Polar residues" evidence="1">
    <location>
        <begin position="401"/>
        <end position="415"/>
    </location>
</feature>
<dbReference type="EMBL" id="DUZY01000001">
    <property type="protein sequence ID" value="DAD22473.1"/>
    <property type="molecule type" value="Genomic_DNA"/>
</dbReference>
<accession>A0A822XS16</accession>
<dbReference type="GO" id="GO:0003682">
    <property type="term" value="F:chromatin binding"/>
    <property type="evidence" value="ECO:0007669"/>
    <property type="project" value="InterPro"/>
</dbReference>
<gene>
    <name evidence="2" type="ORF">HUJ06_023936</name>
</gene>
<reference evidence="2 3" key="1">
    <citation type="journal article" date="2020" name="Mol. Biol. Evol.">
        <title>Distinct Expression and Methylation Patterns for Genes with Different Fates following a Single Whole-Genome Duplication in Flowering Plants.</title>
        <authorList>
            <person name="Shi T."/>
            <person name="Rahmani R.S."/>
            <person name="Gugger P.F."/>
            <person name="Wang M."/>
            <person name="Li H."/>
            <person name="Zhang Y."/>
            <person name="Li Z."/>
            <person name="Wang Q."/>
            <person name="Van de Peer Y."/>
            <person name="Marchal K."/>
            <person name="Chen J."/>
        </authorList>
    </citation>
    <scope>NUCLEOTIDE SEQUENCE [LARGE SCALE GENOMIC DNA]</scope>
    <source>
        <tissue evidence="2">Leaf</tissue>
    </source>
</reference>
<evidence type="ECO:0000313" key="2">
    <source>
        <dbReference type="EMBL" id="DAD22473.1"/>
    </source>
</evidence>
<organism evidence="2 3">
    <name type="scientific">Nelumbo nucifera</name>
    <name type="common">Sacred lotus</name>
    <dbReference type="NCBI Taxonomy" id="4432"/>
    <lineage>
        <taxon>Eukaryota</taxon>
        <taxon>Viridiplantae</taxon>
        <taxon>Streptophyta</taxon>
        <taxon>Embryophyta</taxon>
        <taxon>Tracheophyta</taxon>
        <taxon>Spermatophyta</taxon>
        <taxon>Magnoliopsida</taxon>
        <taxon>Proteales</taxon>
        <taxon>Nelumbonaceae</taxon>
        <taxon>Nelumbo</taxon>
    </lineage>
</organism>
<feature type="region of interest" description="Disordered" evidence="1">
    <location>
        <begin position="386"/>
        <end position="418"/>
    </location>
</feature>